<dbReference type="Pfam" id="PF00225">
    <property type="entry name" value="Kinesin"/>
    <property type="match status" value="1"/>
</dbReference>
<proteinExistence type="inferred from homology"/>
<gene>
    <name evidence="9" type="primary">Dper\GL18599</name>
    <name evidence="9" type="ORF">Dper_GL18599</name>
</gene>
<keyword evidence="5" id="KW-0175">Coiled coil</keyword>
<dbReference type="SUPFAM" id="SSF52540">
    <property type="entry name" value="P-loop containing nucleoside triphosphate hydrolases"/>
    <property type="match status" value="1"/>
</dbReference>
<dbReference type="PROSITE" id="PS50067">
    <property type="entry name" value="KINESIN_MOTOR_2"/>
    <property type="match status" value="1"/>
</dbReference>
<keyword evidence="3" id="KW-0547">Nucleotide-binding</keyword>
<dbReference type="InterPro" id="IPR027417">
    <property type="entry name" value="P-loop_NTPase"/>
</dbReference>
<evidence type="ECO:0000256" key="2">
    <source>
        <dbReference type="ARBA" id="ARBA00022490"/>
    </source>
</evidence>
<reference evidence="9 10" key="1">
    <citation type="journal article" date="2007" name="Nature">
        <title>Evolution of genes and genomes on the Drosophila phylogeny.</title>
        <authorList>
            <consortium name="Drosophila 12 Genomes Consortium"/>
            <person name="Clark A.G."/>
            <person name="Eisen M.B."/>
            <person name="Smith D.R."/>
            <person name="Bergman C.M."/>
            <person name="Oliver B."/>
            <person name="Markow T.A."/>
            <person name="Kaufman T.C."/>
            <person name="Kellis M."/>
            <person name="Gelbart W."/>
            <person name="Iyer V.N."/>
            <person name="Pollard D.A."/>
            <person name="Sackton T.B."/>
            <person name="Larracuente A.M."/>
            <person name="Singh N.D."/>
            <person name="Abad J.P."/>
            <person name="Abt D.N."/>
            <person name="Adryan B."/>
            <person name="Aguade M."/>
            <person name="Akashi H."/>
            <person name="Anderson W.W."/>
            <person name="Aquadro C.F."/>
            <person name="Ardell D.H."/>
            <person name="Arguello R."/>
            <person name="Artieri C.G."/>
            <person name="Barbash D.A."/>
            <person name="Barker D."/>
            <person name="Barsanti P."/>
            <person name="Batterham P."/>
            <person name="Batzoglou S."/>
            <person name="Begun D."/>
            <person name="Bhutkar A."/>
            <person name="Blanco E."/>
            <person name="Bosak S.A."/>
            <person name="Bradley R.K."/>
            <person name="Brand A.D."/>
            <person name="Brent M.R."/>
            <person name="Brooks A.N."/>
            <person name="Brown R.H."/>
            <person name="Butlin R.K."/>
            <person name="Caggese C."/>
            <person name="Calvi B.R."/>
            <person name="Bernardo de Carvalho A."/>
            <person name="Caspi A."/>
            <person name="Castrezana S."/>
            <person name="Celniker S.E."/>
            <person name="Chang J.L."/>
            <person name="Chapple C."/>
            <person name="Chatterji S."/>
            <person name="Chinwalla A."/>
            <person name="Civetta A."/>
            <person name="Clifton S.W."/>
            <person name="Comeron J.M."/>
            <person name="Costello J.C."/>
            <person name="Coyne J.A."/>
            <person name="Daub J."/>
            <person name="David R.G."/>
            <person name="Delcher A.L."/>
            <person name="Delehaunty K."/>
            <person name="Do C.B."/>
            <person name="Ebling H."/>
            <person name="Edwards K."/>
            <person name="Eickbush T."/>
            <person name="Evans J.D."/>
            <person name="Filipski A."/>
            <person name="Findeiss S."/>
            <person name="Freyhult E."/>
            <person name="Fulton L."/>
            <person name="Fulton R."/>
            <person name="Garcia A.C."/>
            <person name="Gardiner A."/>
            <person name="Garfield D.A."/>
            <person name="Garvin B.E."/>
            <person name="Gibson G."/>
            <person name="Gilbert D."/>
            <person name="Gnerre S."/>
            <person name="Godfrey J."/>
            <person name="Good R."/>
            <person name="Gotea V."/>
            <person name="Gravely B."/>
            <person name="Greenberg A.J."/>
            <person name="Griffiths-Jones S."/>
            <person name="Gross S."/>
            <person name="Guigo R."/>
            <person name="Gustafson E.A."/>
            <person name="Haerty W."/>
            <person name="Hahn M.W."/>
            <person name="Halligan D.L."/>
            <person name="Halpern A.L."/>
            <person name="Halter G.M."/>
            <person name="Han M.V."/>
            <person name="Heger A."/>
            <person name="Hillier L."/>
            <person name="Hinrichs A.S."/>
            <person name="Holmes I."/>
            <person name="Hoskins R.A."/>
            <person name="Hubisz M.J."/>
            <person name="Hultmark D."/>
            <person name="Huntley M.A."/>
            <person name="Jaffe D.B."/>
            <person name="Jagadeeshan S."/>
            <person name="Jeck W.R."/>
            <person name="Johnson J."/>
            <person name="Jones C.D."/>
            <person name="Jordan W.C."/>
            <person name="Karpen G.H."/>
            <person name="Kataoka E."/>
            <person name="Keightley P.D."/>
            <person name="Kheradpour P."/>
            <person name="Kirkness E.F."/>
            <person name="Koerich L.B."/>
            <person name="Kristiansen K."/>
            <person name="Kudrna D."/>
            <person name="Kulathinal R.J."/>
            <person name="Kumar S."/>
            <person name="Kwok R."/>
            <person name="Lander E."/>
            <person name="Langley C.H."/>
            <person name="Lapoint R."/>
            <person name="Lazzaro B.P."/>
            <person name="Lee S.J."/>
            <person name="Levesque L."/>
            <person name="Li R."/>
            <person name="Lin C.F."/>
            <person name="Lin M.F."/>
            <person name="Lindblad-Toh K."/>
            <person name="Llopart A."/>
            <person name="Long M."/>
            <person name="Low L."/>
            <person name="Lozovsky E."/>
            <person name="Lu J."/>
            <person name="Luo M."/>
            <person name="Machado C.A."/>
            <person name="Makalowski W."/>
            <person name="Marzo M."/>
            <person name="Matsuda M."/>
            <person name="Matzkin L."/>
            <person name="McAllister B."/>
            <person name="McBride C.S."/>
            <person name="McKernan B."/>
            <person name="McKernan K."/>
            <person name="Mendez-Lago M."/>
            <person name="Minx P."/>
            <person name="Mollenhauer M.U."/>
            <person name="Montooth K."/>
            <person name="Mount S.M."/>
            <person name="Mu X."/>
            <person name="Myers E."/>
            <person name="Negre B."/>
            <person name="Newfeld S."/>
            <person name="Nielsen R."/>
            <person name="Noor M.A."/>
            <person name="O'Grady P."/>
            <person name="Pachter L."/>
            <person name="Papaceit M."/>
            <person name="Parisi M.J."/>
            <person name="Parisi M."/>
            <person name="Parts L."/>
            <person name="Pedersen J.S."/>
            <person name="Pesole G."/>
            <person name="Phillippy A.M."/>
            <person name="Ponting C.P."/>
            <person name="Pop M."/>
            <person name="Porcelli D."/>
            <person name="Powell J.R."/>
            <person name="Prohaska S."/>
            <person name="Pruitt K."/>
            <person name="Puig M."/>
            <person name="Quesneville H."/>
            <person name="Ram K.R."/>
            <person name="Rand D."/>
            <person name="Rasmussen M.D."/>
            <person name="Reed L.K."/>
            <person name="Reenan R."/>
            <person name="Reily A."/>
            <person name="Remington K.A."/>
            <person name="Rieger T.T."/>
            <person name="Ritchie M.G."/>
            <person name="Robin C."/>
            <person name="Rogers Y.H."/>
            <person name="Rohde C."/>
            <person name="Rozas J."/>
            <person name="Rubenfield M.J."/>
            <person name="Ruiz A."/>
            <person name="Russo S."/>
            <person name="Salzberg S.L."/>
            <person name="Sanchez-Gracia A."/>
            <person name="Saranga D.J."/>
            <person name="Sato H."/>
            <person name="Schaeffer S.W."/>
            <person name="Schatz M.C."/>
            <person name="Schlenke T."/>
            <person name="Schwartz R."/>
            <person name="Segarra C."/>
            <person name="Singh R.S."/>
            <person name="Sirot L."/>
            <person name="Sirota M."/>
            <person name="Sisneros N.B."/>
            <person name="Smith C.D."/>
            <person name="Smith T.F."/>
            <person name="Spieth J."/>
            <person name="Stage D.E."/>
            <person name="Stark A."/>
            <person name="Stephan W."/>
            <person name="Strausberg R.L."/>
            <person name="Strempel S."/>
            <person name="Sturgill D."/>
            <person name="Sutton G."/>
            <person name="Sutton G.G."/>
            <person name="Tao W."/>
            <person name="Teichmann S."/>
            <person name="Tobari Y.N."/>
            <person name="Tomimura Y."/>
            <person name="Tsolas J.M."/>
            <person name="Valente V.L."/>
            <person name="Venter E."/>
            <person name="Venter J.C."/>
            <person name="Vicario S."/>
            <person name="Vieira F.G."/>
            <person name="Vilella A.J."/>
            <person name="Villasante A."/>
            <person name="Walenz B."/>
            <person name="Wang J."/>
            <person name="Wasserman M."/>
            <person name="Watts T."/>
            <person name="Wilson D."/>
            <person name="Wilson R.K."/>
            <person name="Wing R.A."/>
            <person name="Wolfner M.F."/>
            <person name="Wong A."/>
            <person name="Wong G.K."/>
            <person name="Wu C.I."/>
            <person name="Wu G."/>
            <person name="Yamamoto D."/>
            <person name="Yang H.P."/>
            <person name="Yang S.P."/>
            <person name="Yorke J.A."/>
            <person name="Yoshida K."/>
            <person name="Zdobnov E."/>
            <person name="Zhang P."/>
            <person name="Zhang Y."/>
            <person name="Zimin A.V."/>
            <person name="Baldwin J."/>
            <person name="Abdouelleil A."/>
            <person name="Abdulkadir J."/>
            <person name="Abebe A."/>
            <person name="Abera B."/>
            <person name="Abreu J."/>
            <person name="Acer S.C."/>
            <person name="Aftuck L."/>
            <person name="Alexander A."/>
            <person name="An P."/>
            <person name="Anderson E."/>
            <person name="Anderson S."/>
            <person name="Arachi H."/>
            <person name="Azer M."/>
            <person name="Bachantsang P."/>
            <person name="Barry A."/>
            <person name="Bayul T."/>
            <person name="Berlin A."/>
            <person name="Bessette D."/>
            <person name="Bloom T."/>
            <person name="Blye J."/>
            <person name="Boguslavskiy L."/>
            <person name="Bonnet C."/>
            <person name="Boukhgalter B."/>
            <person name="Bourzgui I."/>
            <person name="Brown A."/>
            <person name="Cahill P."/>
            <person name="Channer S."/>
            <person name="Cheshatsang Y."/>
            <person name="Chuda L."/>
            <person name="Citroen M."/>
            <person name="Collymore A."/>
            <person name="Cooke P."/>
            <person name="Costello M."/>
            <person name="D'Aco K."/>
            <person name="Daza R."/>
            <person name="De Haan G."/>
            <person name="DeGray S."/>
            <person name="DeMaso C."/>
            <person name="Dhargay N."/>
            <person name="Dooley K."/>
            <person name="Dooley E."/>
            <person name="Doricent M."/>
            <person name="Dorje P."/>
            <person name="Dorjee K."/>
            <person name="Dupes A."/>
            <person name="Elong R."/>
            <person name="Falk J."/>
            <person name="Farina A."/>
            <person name="Faro S."/>
            <person name="Ferguson D."/>
            <person name="Fisher S."/>
            <person name="Foley C.D."/>
            <person name="Franke A."/>
            <person name="Friedrich D."/>
            <person name="Gadbois L."/>
            <person name="Gearin G."/>
            <person name="Gearin C.R."/>
            <person name="Giannoukos G."/>
            <person name="Goode T."/>
            <person name="Graham J."/>
            <person name="Grandbois E."/>
            <person name="Grewal S."/>
            <person name="Gyaltsen K."/>
            <person name="Hafez N."/>
            <person name="Hagos B."/>
            <person name="Hall J."/>
            <person name="Henson C."/>
            <person name="Hollinger A."/>
            <person name="Honan T."/>
            <person name="Huard M.D."/>
            <person name="Hughes L."/>
            <person name="Hurhula B."/>
            <person name="Husby M.E."/>
            <person name="Kamat A."/>
            <person name="Kanga B."/>
            <person name="Kashin S."/>
            <person name="Khazanovich D."/>
            <person name="Kisner P."/>
            <person name="Lance K."/>
            <person name="Lara M."/>
            <person name="Lee W."/>
            <person name="Lennon N."/>
            <person name="Letendre F."/>
            <person name="LeVine R."/>
            <person name="Lipovsky A."/>
            <person name="Liu X."/>
            <person name="Liu J."/>
            <person name="Liu S."/>
            <person name="Lokyitsang T."/>
            <person name="Lokyitsang Y."/>
            <person name="Lubonja R."/>
            <person name="Lui A."/>
            <person name="MacDonald P."/>
            <person name="Magnisalis V."/>
            <person name="Maru K."/>
            <person name="Matthews C."/>
            <person name="McCusker W."/>
            <person name="McDonough S."/>
            <person name="Mehta T."/>
            <person name="Meldrim J."/>
            <person name="Meneus L."/>
            <person name="Mihai O."/>
            <person name="Mihalev A."/>
            <person name="Mihova T."/>
            <person name="Mittelman R."/>
            <person name="Mlenga V."/>
            <person name="Montmayeur A."/>
            <person name="Mulrain L."/>
            <person name="Navidi A."/>
            <person name="Naylor J."/>
            <person name="Negash T."/>
            <person name="Nguyen T."/>
            <person name="Nguyen N."/>
            <person name="Nicol R."/>
            <person name="Norbu C."/>
            <person name="Norbu N."/>
            <person name="Novod N."/>
            <person name="O'Neill B."/>
            <person name="Osman S."/>
            <person name="Markiewicz E."/>
            <person name="Oyono O.L."/>
            <person name="Patti C."/>
            <person name="Phunkhang P."/>
            <person name="Pierre F."/>
            <person name="Priest M."/>
            <person name="Raghuraman S."/>
            <person name="Rege F."/>
            <person name="Reyes R."/>
            <person name="Rise C."/>
            <person name="Rogov P."/>
            <person name="Ross K."/>
            <person name="Ryan E."/>
            <person name="Settipalli S."/>
            <person name="Shea T."/>
            <person name="Sherpa N."/>
            <person name="Shi L."/>
            <person name="Shih D."/>
            <person name="Sparrow T."/>
            <person name="Spaulding J."/>
            <person name="Stalker J."/>
            <person name="Stange-Thomann N."/>
            <person name="Stavropoulos S."/>
            <person name="Stone C."/>
            <person name="Strader C."/>
            <person name="Tesfaye S."/>
            <person name="Thomson T."/>
            <person name="Thoulutsang Y."/>
            <person name="Thoulutsang D."/>
            <person name="Topham K."/>
            <person name="Topping I."/>
            <person name="Tsamla T."/>
            <person name="Vassiliev H."/>
            <person name="Vo A."/>
            <person name="Wangchuk T."/>
            <person name="Wangdi T."/>
            <person name="Weiand M."/>
            <person name="Wilkinson J."/>
            <person name="Wilson A."/>
            <person name="Yadav S."/>
            <person name="Young G."/>
            <person name="Yu Q."/>
            <person name="Zembek L."/>
            <person name="Zhong D."/>
            <person name="Zimmer A."/>
            <person name="Zwirko Z."/>
            <person name="Jaffe D.B."/>
            <person name="Alvarez P."/>
            <person name="Brockman W."/>
            <person name="Butler J."/>
            <person name="Chin C."/>
            <person name="Gnerre S."/>
            <person name="Grabherr M."/>
            <person name="Kleber M."/>
            <person name="Mauceli E."/>
            <person name="MacCallum I."/>
        </authorList>
    </citation>
    <scope>NUCLEOTIDE SEQUENCE [LARGE SCALE GENOMIC DNA]</scope>
    <source>
        <strain evidence="10">MSH-3 / Tucson 14011-0111.49</strain>
    </source>
</reference>
<comment type="similarity">
    <text evidence="7">Belongs to the TRAFAC class myosin-kinesin ATPase superfamily. Kinesin family.</text>
</comment>
<dbReference type="Proteomes" id="UP000008744">
    <property type="component" value="Unassembled WGS sequence"/>
</dbReference>
<keyword evidence="10" id="KW-1185">Reference proteome</keyword>
<dbReference type="PANTHER" id="PTHR47969:SF15">
    <property type="entry name" value="CHROMOSOME-ASSOCIATED KINESIN KIF4A-RELATED"/>
    <property type="match status" value="1"/>
</dbReference>
<keyword evidence="4" id="KW-0067">ATP-binding</keyword>
<evidence type="ECO:0000256" key="6">
    <source>
        <dbReference type="ARBA" id="ARBA00023212"/>
    </source>
</evidence>
<dbReference type="GO" id="GO:0007052">
    <property type="term" value="P:mitotic spindle organization"/>
    <property type="evidence" value="ECO:0007669"/>
    <property type="project" value="TreeGrafter"/>
</dbReference>
<dbReference type="EMBL" id="CH479180">
    <property type="protein sequence ID" value="EDW29094.1"/>
    <property type="molecule type" value="Genomic_DNA"/>
</dbReference>
<dbReference type="GO" id="GO:0005875">
    <property type="term" value="C:microtubule associated complex"/>
    <property type="evidence" value="ECO:0007669"/>
    <property type="project" value="TreeGrafter"/>
</dbReference>
<dbReference type="eggNOG" id="KOG0244">
    <property type="taxonomic scope" value="Eukaryota"/>
</dbReference>
<dbReference type="GO" id="GO:0003777">
    <property type="term" value="F:microtubule motor activity"/>
    <property type="evidence" value="ECO:0007669"/>
    <property type="project" value="InterPro"/>
</dbReference>
<dbReference type="InterPro" id="IPR036961">
    <property type="entry name" value="Kinesin_motor_dom_sf"/>
</dbReference>
<comment type="caution">
    <text evidence="7">Lacks conserved residue(s) required for the propagation of feature annotation.</text>
</comment>
<dbReference type="InterPro" id="IPR027640">
    <property type="entry name" value="Kinesin-like_fam"/>
</dbReference>
<sequence>MTLLANDQTECKFIGTCSIVELPQEQFSDLFPPNKSDKAPEDIRETLKHIVMLGLIELEVNSAREVADHPTCRSAGRPVPATAMSETLSRSHAILTLTVVSCNLTGRKPVTT</sequence>
<dbReference type="PANTHER" id="PTHR47969">
    <property type="entry name" value="CHROMOSOME-ASSOCIATED KINESIN KIF4A-RELATED"/>
    <property type="match status" value="1"/>
</dbReference>
<name>B4G9R4_DROPE</name>
<evidence type="ECO:0000256" key="5">
    <source>
        <dbReference type="ARBA" id="ARBA00023054"/>
    </source>
</evidence>
<feature type="domain" description="Kinesin motor" evidence="8">
    <location>
        <begin position="1"/>
        <end position="112"/>
    </location>
</feature>
<keyword evidence="6" id="KW-0206">Cytoskeleton</keyword>
<dbReference type="AlphaFoldDB" id="B4G9R4"/>
<organism evidence="10">
    <name type="scientific">Drosophila persimilis</name>
    <name type="common">Fruit fly</name>
    <dbReference type="NCBI Taxonomy" id="7234"/>
    <lineage>
        <taxon>Eukaryota</taxon>
        <taxon>Metazoa</taxon>
        <taxon>Ecdysozoa</taxon>
        <taxon>Arthropoda</taxon>
        <taxon>Hexapoda</taxon>
        <taxon>Insecta</taxon>
        <taxon>Pterygota</taxon>
        <taxon>Neoptera</taxon>
        <taxon>Endopterygota</taxon>
        <taxon>Diptera</taxon>
        <taxon>Brachycera</taxon>
        <taxon>Muscomorpha</taxon>
        <taxon>Ephydroidea</taxon>
        <taxon>Drosophilidae</taxon>
        <taxon>Drosophila</taxon>
        <taxon>Sophophora</taxon>
    </lineage>
</organism>
<dbReference type="STRING" id="7234.B4G9R4"/>
<dbReference type="InterPro" id="IPR001752">
    <property type="entry name" value="Kinesin_motor_dom"/>
</dbReference>
<protein>
    <submittedName>
        <fullName evidence="9">GL18599</fullName>
    </submittedName>
</protein>
<dbReference type="GO" id="GO:0007018">
    <property type="term" value="P:microtubule-based movement"/>
    <property type="evidence" value="ECO:0007669"/>
    <property type="project" value="InterPro"/>
</dbReference>
<evidence type="ECO:0000313" key="9">
    <source>
        <dbReference type="EMBL" id="EDW29094.1"/>
    </source>
</evidence>
<accession>B4G9R4</accession>
<evidence type="ECO:0000259" key="8">
    <source>
        <dbReference type="PROSITE" id="PS50067"/>
    </source>
</evidence>
<evidence type="ECO:0000256" key="4">
    <source>
        <dbReference type="ARBA" id="ARBA00022840"/>
    </source>
</evidence>
<evidence type="ECO:0000313" key="10">
    <source>
        <dbReference type="Proteomes" id="UP000008744"/>
    </source>
</evidence>
<dbReference type="GO" id="GO:0008017">
    <property type="term" value="F:microtubule binding"/>
    <property type="evidence" value="ECO:0007669"/>
    <property type="project" value="InterPro"/>
</dbReference>
<keyword evidence="2" id="KW-0963">Cytoplasm</keyword>
<dbReference type="Gene3D" id="3.40.850.10">
    <property type="entry name" value="Kinesin motor domain"/>
    <property type="match status" value="1"/>
</dbReference>
<evidence type="ECO:0000256" key="7">
    <source>
        <dbReference type="PROSITE-ProRule" id="PRU00283"/>
    </source>
</evidence>
<comment type="subcellular location">
    <subcellularLocation>
        <location evidence="1">Cytoplasm</location>
        <location evidence="1">Cytoskeleton</location>
    </subcellularLocation>
</comment>
<dbReference type="GO" id="GO:0005524">
    <property type="term" value="F:ATP binding"/>
    <property type="evidence" value="ECO:0007669"/>
    <property type="project" value="UniProtKB-KW"/>
</dbReference>
<evidence type="ECO:0000256" key="1">
    <source>
        <dbReference type="ARBA" id="ARBA00004245"/>
    </source>
</evidence>
<evidence type="ECO:0000256" key="3">
    <source>
        <dbReference type="ARBA" id="ARBA00022741"/>
    </source>
</evidence>
<dbReference type="HOGENOM" id="CLU_139953_0_0_1"/>
<dbReference type="GO" id="GO:0051231">
    <property type="term" value="P:spindle elongation"/>
    <property type="evidence" value="ECO:0007669"/>
    <property type="project" value="TreeGrafter"/>
</dbReference>